<evidence type="ECO:0000313" key="2">
    <source>
        <dbReference type="EMBL" id="GLH96382.1"/>
    </source>
</evidence>
<dbReference type="EMBL" id="BSDI01000007">
    <property type="protein sequence ID" value="GLH96382.1"/>
    <property type="molecule type" value="Genomic_DNA"/>
</dbReference>
<feature type="region of interest" description="Disordered" evidence="1">
    <location>
        <begin position="107"/>
        <end position="170"/>
    </location>
</feature>
<evidence type="ECO:0000256" key="1">
    <source>
        <dbReference type="SAM" id="MobiDB-lite"/>
    </source>
</evidence>
<sequence>MNASNEATLGVVLDTTGLAAEVTVQGARLSVIGYVGEPTTELVAVDSDGTVWSYSPSGGTRMPLNSSVDALRRFLDLFEQFFAVTDAPPPATYTAEQMAEKLAAFRRRRDQAGGRPAGQPRGSRQAAQEGAERHRRTRGRGRLVVDHPGTGRRRDPVKARSPCVQGASAASVGIQGFSRAVPLS</sequence>
<accession>A0ABQ5QQY3</accession>
<dbReference type="InterPro" id="IPR025851">
    <property type="entry name" value="SUKH-4"/>
</dbReference>
<reference evidence="2" key="1">
    <citation type="submission" date="2022-12" db="EMBL/GenBank/DDBJ databases">
        <title>New Phytohabitans aurantiacus sp. RD004123 nov., an actinomycete isolated from soil.</title>
        <authorList>
            <person name="Triningsih D.W."/>
            <person name="Harunari E."/>
            <person name="Igarashi Y."/>
        </authorList>
    </citation>
    <scope>NUCLEOTIDE SEQUENCE</scope>
    <source>
        <strain evidence="2">RD004123</strain>
    </source>
</reference>
<keyword evidence="3" id="KW-1185">Reference proteome</keyword>
<dbReference type="Pfam" id="PF14435">
    <property type="entry name" value="SUKH-4"/>
    <property type="match status" value="1"/>
</dbReference>
<comment type="caution">
    <text evidence="2">The sequence shown here is derived from an EMBL/GenBank/DDBJ whole genome shotgun (WGS) entry which is preliminary data.</text>
</comment>
<gene>
    <name evidence="2" type="ORF">Pa4123_16560</name>
</gene>
<name>A0ABQ5QQY3_9ACTN</name>
<dbReference type="Proteomes" id="UP001144280">
    <property type="component" value="Unassembled WGS sequence"/>
</dbReference>
<dbReference type="RefSeq" id="WP_281893578.1">
    <property type="nucleotide sequence ID" value="NZ_BSDI01000007.1"/>
</dbReference>
<evidence type="ECO:0008006" key="4">
    <source>
        <dbReference type="Google" id="ProtNLM"/>
    </source>
</evidence>
<organism evidence="2 3">
    <name type="scientific">Phytohabitans aurantiacus</name>
    <dbReference type="NCBI Taxonomy" id="3016789"/>
    <lineage>
        <taxon>Bacteria</taxon>
        <taxon>Bacillati</taxon>
        <taxon>Actinomycetota</taxon>
        <taxon>Actinomycetes</taxon>
        <taxon>Micromonosporales</taxon>
        <taxon>Micromonosporaceae</taxon>
    </lineage>
</organism>
<protein>
    <recommendedName>
        <fullName evidence="4">SUKH-4 immunity protein of toxin-antitoxin system</fullName>
    </recommendedName>
</protein>
<proteinExistence type="predicted"/>
<evidence type="ECO:0000313" key="3">
    <source>
        <dbReference type="Proteomes" id="UP001144280"/>
    </source>
</evidence>